<keyword evidence="2" id="KW-1185">Reference proteome</keyword>
<sequence>MRKLGIGIALLFVLFYMVTQPAAAAGAVRGAADALFVAFESLIEFFGALFK</sequence>
<dbReference type="KEGG" id="nmes:H9L09_15965"/>
<dbReference type="Proteomes" id="UP000515947">
    <property type="component" value="Chromosome"/>
</dbReference>
<proteinExistence type="predicted"/>
<gene>
    <name evidence="1" type="ORF">H9L09_15965</name>
</gene>
<evidence type="ECO:0000313" key="2">
    <source>
        <dbReference type="Proteomes" id="UP000515947"/>
    </source>
</evidence>
<name>A0A7G9R8S1_9ACTN</name>
<accession>A0A7G9R8S1</accession>
<dbReference type="AlphaFoldDB" id="A0A7G9R8S1"/>
<dbReference type="EMBL" id="CP060713">
    <property type="protein sequence ID" value="QNN51996.1"/>
    <property type="molecule type" value="Genomic_DNA"/>
</dbReference>
<protein>
    <submittedName>
        <fullName evidence="1">Uncharacterized protein</fullName>
    </submittedName>
</protein>
<organism evidence="1 2">
    <name type="scientific">Nocardioides mesophilus</name>
    <dbReference type="NCBI Taxonomy" id="433659"/>
    <lineage>
        <taxon>Bacteria</taxon>
        <taxon>Bacillati</taxon>
        <taxon>Actinomycetota</taxon>
        <taxon>Actinomycetes</taxon>
        <taxon>Propionibacteriales</taxon>
        <taxon>Nocardioidaceae</taxon>
        <taxon>Nocardioides</taxon>
    </lineage>
</organism>
<dbReference type="RefSeq" id="WP_187577839.1">
    <property type="nucleotide sequence ID" value="NZ_CP060713.1"/>
</dbReference>
<evidence type="ECO:0000313" key="1">
    <source>
        <dbReference type="EMBL" id="QNN51996.1"/>
    </source>
</evidence>
<reference evidence="1 2" key="1">
    <citation type="submission" date="2020-08" db="EMBL/GenBank/DDBJ databases">
        <title>Genome sequence of Nocardioides mesophilus KACC 16243T.</title>
        <authorList>
            <person name="Hyun D.-W."/>
            <person name="Bae J.-W."/>
        </authorList>
    </citation>
    <scope>NUCLEOTIDE SEQUENCE [LARGE SCALE GENOMIC DNA]</scope>
    <source>
        <strain evidence="1 2">KACC 16243</strain>
    </source>
</reference>